<proteinExistence type="predicted"/>
<organism evidence="2 3">
    <name type="scientific">Labilithrix luteola</name>
    <dbReference type="NCBI Taxonomy" id="1391654"/>
    <lineage>
        <taxon>Bacteria</taxon>
        <taxon>Pseudomonadati</taxon>
        <taxon>Myxococcota</taxon>
        <taxon>Polyangia</taxon>
        <taxon>Polyangiales</taxon>
        <taxon>Labilitrichaceae</taxon>
        <taxon>Labilithrix</taxon>
    </lineage>
</organism>
<name>A0A0K1QBJ5_9BACT</name>
<dbReference type="AlphaFoldDB" id="A0A0K1QBJ5"/>
<evidence type="ECO:0000313" key="3">
    <source>
        <dbReference type="Proteomes" id="UP000064967"/>
    </source>
</evidence>
<dbReference type="KEGG" id="llu:AKJ09_09782"/>
<accession>A0A0K1QBJ5</accession>
<evidence type="ECO:0000313" key="2">
    <source>
        <dbReference type="EMBL" id="AKV03119.1"/>
    </source>
</evidence>
<evidence type="ECO:0000256" key="1">
    <source>
        <dbReference type="SAM" id="MobiDB-lite"/>
    </source>
</evidence>
<feature type="compositionally biased region" description="Low complexity" evidence="1">
    <location>
        <begin position="107"/>
        <end position="122"/>
    </location>
</feature>
<keyword evidence="3" id="KW-1185">Reference proteome</keyword>
<dbReference type="STRING" id="1391654.AKJ09_09782"/>
<sequence length="198" mass="20426">MRLGGPGYVAFMLRERIAELASDFASEVIAALKAAPLAELTALTKKPLPPGYDVAGRAPSPPSSTEEEATGTESESVQQELFNEAAAPKTRGRKAGGKTKGAGGKSQGAKAKAAKAAPAPARLDQKRITAALDFFEMRGSKGATAVQVDEHLKASGFEGDVDVVTALVERGDVRDAGIRRATGKGTAAVFVRSDMAAS</sequence>
<gene>
    <name evidence="2" type="ORF">AKJ09_09782</name>
</gene>
<feature type="region of interest" description="Disordered" evidence="1">
    <location>
        <begin position="45"/>
        <end position="122"/>
    </location>
</feature>
<reference evidence="2 3" key="1">
    <citation type="submission" date="2015-08" db="EMBL/GenBank/DDBJ databases">
        <authorList>
            <person name="Babu N.S."/>
            <person name="Beckwith C.J."/>
            <person name="Beseler K.G."/>
            <person name="Brison A."/>
            <person name="Carone J.V."/>
            <person name="Caskin T.P."/>
            <person name="Diamond M."/>
            <person name="Durham M.E."/>
            <person name="Foxe J.M."/>
            <person name="Go M."/>
            <person name="Henderson B.A."/>
            <person name="Jones I.B."/>
            <person name="McGettigan J.A."/>
            <person name="Micheletti S.J."/>
            <person name="Nasrallah M.E."/>
            <person name="Ortiz D."/>
            <person name="Piller C.R."/>
            <person name="Privatt S.R."/>
            <person name="Schneider S.L."/>
            <person name="Sharp S."/>
            <person name="Smith T.C."/>
            <person name="Stanton J.D."/>
            <person name="Ullery H.E."/>
            <person name="Wilson R.J."/>
            <person name="Serrano M.G."/>
            <person name="Buck G."/>
            <person name="Lee V."/>
            <person name="Wang Y."/>
            <person name="Carvalho R."/>
            <person name="Voegtly L."/>
            <person name="Shi R."/>
            <person name="Duckworth R."/>
            <person name="Johnson A."/>
            <person name="Loviza R."/>
            <person name="Walstead R."/>
            <person name="Shah Z."/>
            <person name="Kiflezghi M."/>
            <person name="Wade K."/>
            <person name="Ball S.L."/>
            <person name="Bradley K.W."/>
            <person name="Asai D.J."/>
            <person name="Bowman C.A."/>
            <person name="Russell D.A."/>
            <person name="Pope W.H."/>
            <person name="Jacobs-Sera D."/>
            <person name="Hendrix R.W."/>
            <person name="Hatfull G.F."/>
        </authorList>
    </citation>
    <scope>NUCLEOTIDE SEQUENCE [LARGE SCALE GENOMIC DNA]</scope>
    <source>
        <strain evidence="2 3">DSM 27648</strain>
    </source>
</reference>
<dbReference type="EMBL" id="CP012333">
    <property type="protein sequence ID" value="AKV03119.1"/>
    <property type="molecule type" value="Genomic_DNA"/>
</dbReference>
<dbReference type="Proteomes" id="UP000064967">
    <property type="component" value="Chromosome"/>
</dbReference>
<protein>
    <submittedName>
        <fullName evidence="2">Uncharacterized protein</fullName>
    </submittedName>
</protein>